<proteinExistence type="inferred from homology"/>
<gene>
    <name evidence="5" type="ORF">YH63_001930</name>
</gene>
<evidence type="ECO:0000313" key="6">
    <source>
        <dbReference type="Proteomes" id="UP000034832"/>
    </source>
</evidence>
<sequence>MSDIRHAAVITGASSGIGLAYARQLSQRGYDLILVARRKERLEQLAFTLEEHSRSNVTTIVADLANEADLRRVQNVFAERGDISVLVNNAGVGALGPTSKVDVSIVENLVKVNVLALTTLSLAALSAFKARGHGLLVNIASVIALGPSVTAAAYSGSKAYVLNFSRSLEQEYAESGITVQTILPGPVKSEFFAASGVSSPGFPEELFMTADTLVETAMRAVDMKENVTFPTLADSALWTEFESARKKFYKSVLVTGKPAARYASGK</sequence>
<dbReference type="PRINTS" id="PR00081">
    <property type="entry name" value="GDHRDH"/>
</dbReference>
<organism evidence="5 6">
    <name type="scientific">Afipia massiliensis</name>
    <dbReference type="NCBI Taxonomy" id="211460"/>
    <lineage>
        <taxon>Bacteria</taxon>
        <taxon>Pseudomonadati</taxon>
        <taxon>Pseudomonadota</taxon>
        <taxon>Alphaproteobacteria</taxon>
        <taxon>Hyphomicrobiales</taxon>
        <taxon>Nitrobacteraceae</taxon>
        <taxon>Afipia</taxon>
    </lineage>
</organism>
<dbReference type="Gene3D" id="3.40.50.720">
    <property type="entry name" value="NAD(P)-binding Rossmann-like Domain"/>
    <property type="match status" value="1"/>
</dbReference>
<dbReference type="InterPro" id="IPR057326">
    <property type="entry name" value="KR_dom"/>
</dbReference>
<comment type="caution">
    <text evidence="5">The sequence shown here is derived from an EMBL/GenBank/DDBJ whole genome shotgun (WGS) entry which is preliminary data.</text>
</comment>
<evidence type="ECO:0000313" key="5">
    <source>
        <dbReference type="EMBL" id="TKT70272.1"/>
    </source>
</evidence>
<dbReference type="PANTHER" id="PTHR43899:SF13">
    <property type="entry name" value="RH59310P"/>
    <property type="match status" value="1"/>
</dbReference>
<name>A0A4U6BJD6_9BRAD</name>
<dbReference type="Proteomes" id="UP000034832">
    <property type="component" value="Unassembled WGS sequence"/>
</dbReference>
<dbReference type="SUPFAM" id="SSF51735">
    <property type="entry name" value="NAD(P)-binding Rossmann-fold domains"/>
    <property type="match status" value="1"/>
</dbReference>
<dbReference type="PRINTS" id="PR00080">
    <property type="entry name" value="SDRFAMILY"/>
</dbReference>
<dbReference type="STRING" id="211460.YH63_16960"/>
<dbReference type="PIRSF" id="PIRSF000126">
    <property type="entry name" value="11-beta-HSD1"/>
    <property type="match status" value="1"/>
</dbReference>
<keyword evidence="2" id="KW-0560">Oxidoreductase</keyword>
<feature type="domain" description="Ketoreductase" evidence="4">
    <location>
        <begin position="6"/>
        <end position="190"/>
    </location>
</feature>
<dbReference type="InterPro" id="IPR036291">
    <property type="entry name" value="NAD(P)-bd_dom_sf"/>
</dbReference>
<dbReference type="InterPro" id="IPR051019">
    <property type="entry name" value="VLCFA-Steroid_DH"/>
</dbReference>
<evidence type="ECO:0000256" key="2">
    <source>
        <dbReference type="ARBA" id="ARBA00023002"/>
    </source>
</evidence>
<evidence type="ECO:0000259" key="4">
    <source>
        <dbReference type="SMART" id="SM00822"/>
    </source>
</evidence>
<protein>
    <submittedName>
        <fullName evidence="5">SDR family NAD(P)-dependent oxidoreductase</fullName>
    </submittedName>
</protein>
<evidence type="ECO:0000256" key="1">
    <source>
        <dbReference type="ARBA" id="ARBA00006484"/>
    </source>
</evidence>
<dbReference type="GO" id="GO:0016491">
    <property type="term" value="F:oxidoreductase activity"/>
    <property type="evidence" value="ECO:0007669"/>
    <property type="project" value="UniProtKB-KW"/>
</dbReference>
<dbReference type="OrthoDB" id="9810734at2"/>
<dbReference type="InterPro" id="IPR002347">
    <property type="entry name" value="SDR_fam"/>
</dbReference>
<comment type="similarity">
    <text evidence="1 3">Belongs to the short-chain dehydrogenases/reductases (SDR) family.</text>
</comment>
<accession>A0A4U6BJD6</accession>
<reference evidence="5" key="1">
    <citation type="submission" date="2019-04" db="EMBL/GenBank/DDBJ databases">
        <title>Whole genome sequencing of cave bacteria.</title>
        <authorList>
            <person name="Gan H.M."/>
            <person name="Barton H."/>
            <person name="Savka M.A."/>
        </authorList>
    </citation>
    <scope>NUCLEOTIDE SEQUENCE [LARGE SCALE GENOMIC DNA]</scope>
    <source>
        <strain evidence="5">LC387</strain>
    </source>
</reference>
<dbReference type="PANTHER" id="PTHR43899">
    <property type="entry name" value="RH59310P"/>
    <property type="match status" value="1"/>
</dbReference>
<dbReference type="SMART" id="SM00822">
    <property type="entry name" value="PKS_KR"/>
    <property type="match status" value="1"/>
</dbReference>
<evidence type="ECO:0000256" key="3">
    <source>
        <dbReference type="RuleBase" id="RU000363"/>
    </source>
</evidence>
<dbReference type="RefSeq" id="WP_046829072.1">
    <property type="nucleotide sequence ID" value="NZ_LBIA02000001.1"/>
</dbReference>
<dbReference type="EMBL" id="LBIA02000001">
    <property type="protein sequence ID" value="TKT70272.1"/>
    <property type="molecule type" value="Genomic_DNA"/>
</dbReference>
<keyword evidence="6" id="KW-1185">Reference proteome</keyword>
<dbReference type="AlphaFoldDB" id="A0A4U6BJD6"/>
<dbReference type="Pfam" id="PF00106">
    <property type="entry name" value="adh_short"/>
    <property type="match status" value="1"/>
</dbReference>